<protein>
    <submittedName>
        <fullName evidence="1">Uncharacterized protein</fullName>
    </submittedName>
</protein>
<sequence length="59" mass="6652">MRSHRISRSLGFKFAIALTCNYPIESRDRTAEFTTLNHQLQNTQGVSSGFGHQLLGDRS</sequence>
<reference evidence="1" key="1">
    <citation type="journal article" date="2020" name="mSystems">
        <title>Genome- and Community-Level Interaction Insights into Carbon Utilization and Element Cycling Functions of Hydrothermarchaeota in Hydrothermal Sediment.</title>
        <authorList>
            <person name="Zhou Z."/>
            <person name="Liu Y."/>
            <person name="Xu W."/>
            <person name="Pan J."/>
            <person name="Luo Z.H."/>
            <person name="Li M."/>
        </authorList>
    </citation>
    <scope>NUCLEOTIDE SEQUENCE [LARGE SCALE GENOMIC DNA]</scope>
    <source>
        <strain evidence="1">SpSt-418</strain>
    </source>
</reference>
<organism evidence="1">
    <name type="scientific">Oscillatoriales cyanobacterium SpSt-418</name>
    <dbReference type="NCBI Taxonomy" id="2282169"/>
    <lineage>
        <taxon>Bacteria</taxon>
        <taxon>Bacillati</taxon>
        <taxon>Cyanobacteriota</taxon>
        <taxon>Cyanophyceae</taxon>
        <taxon>Oscillatoriophycideae</taxon>
        <taxon>Oscillatoriales</taxon>
    </lineage>
</organism>
<proteinExistence type="predicted"/>
<evidence type="ECO:0000313" key="1">
    <source>
        <dbReference type="EMBL" id="HFN00059.1"/>
    </source>
</evidence>
<gene>
    <name evidence="1" type="ORF">ENR64_20325</name>
</gene>
<accession>A0A7C3PIS8</accession>
<dbReference type="AlphaFoldDB" id="A0A7C3PIS8"/>
<name>A0A7C3PIS8_9CYAN</name>
<comment type="caution">
    <text evidence="1">The sequence shown here is derived from an EMBL/GenBank/DDBJ whole genome shotgun (WGS) entry which is preliminary data.</text>
</comment>
<dbReference type="EMBL" id="DSRU01000288">
    <property type="protein sequence ID" value="HFN00059.1"/>
    <property type="molecule type" value="Genomic_DNA"/>
</dbReference>